<keyword evidence="1" id="KW-0472">Membrane</keyword>
<accession>A0A1I5NG58</accession>
<organism evidence="2 3">
    <name type="scientific">Halolamina pelagica</name>
    <dbReference type="NCBI Taxonomy" id="699431"/>
    <lineage>
        <taxon>Archaea</taxon>
        <taxon>Methanobacteriati</taxon>
        <taxon>Methanobacteriota</taxon>
        <taxon>Stenosarchaea group</taxon>
        <taxon>Halobacteria</taxon>
        <taxon>Halobacteriales</taxon>
        <taxon>Haloferacaceae</taxon>
    </lineage>
</organism>
<protein>
    <submittedName>
        <fullName evidence="2">Uncharacterized protein</fullName>
    </submittedName>
</protein>
<evidence type="ECO:0000313" key="3">
    <source>
        <dbReference type="Proteomes" id="UP000183769"/>
    </source>
</evidence>
<dbReference type="EMBL" id="FOXI01000002">
    <property type="protein sequence ID" value="SFP20759.1"/>
    <property type="molecule type" value="Genomic_DNA"/>
</dbReference>
<dbReference type="Proteomes" id="UP000183769">
    <property type="component" value="Unassembled WGS sequence"/>
</dbReference>
<keyword evidence="1" id="KW-1133">Transmembrane helix</keyword>
<proteinExistence type="predicted"/>
<gene>
    <name evidence="2" type="ORF">SAMN05216277_1026</name>
</gene>
<evidence type="ECO:0000256" key="1">
    <source>
        <dbReference type="SAM" id="Phobius"/>
    </source>
</evidence>
<reference evidence="3" key="1">
    <citation type="submission" date="2016-10" db="EMBL/GenBank/DDBJ databases">
        <authorList>
            <person name="Varghese N."/>
            <person name="Submissions S."/>
        </authorList>
    </citation>
    <scope>NUCLEOTIDE SEQUENCE [LARGE SCALE GENOMIC DNA]</scope>
    <source>
        <strain evidence="3">CGMCC 1.10329</strain>
    </source>
</reference>
<name>A0A1I5NG58_9EURY</name>
<keyword evidence="3" id="KW-1185">Reference proteome</keyword>
<sequence length="39" mass="4307">MIDADDLARNWMDLGEGWQAVLLGLLLVAAVRLGLTIPW</sequence>
<feature type="transmembrane region" description="Helical" evidence="1">
    <location>
        <begin position="17"/>
        <end position="35"/>
    </location>
</feature>
<dbReference type="AlphaFoldDB" id="A0A1I5NG58"/>
<evidence type="ECO:0000313" key="2">
    <source>
        <dbReference type="EMBL" id="SFP20759.1"/>
    </source>
</evidence>
<keyword evidence="1" id="KW-0812">Transmembrane</keyword>